<dbReference type="PANTHER" id="PTHR11219:SF69">
    <property type="entry name" value="TENEURIN-A"/>
    <property type="match status" value="1"/>
</dbReference>
<dbReference type="InterPro" id="IPR022385">
    <property type="entry name" value="Rhs_assc_core"/>
</dbReference>
<protein>
    <submittedName>
        <fullName evidence="5">RHS repeat-associated core domain-containing protein</fullName>
    </submittedName>
</protein>
<reference evidence="5" key="1">
    <citation type="journal article" date="2021" name="Microb. Physiol.">
        <title>Proteogenomic Insights into the Physiology of Marine, Sulfate-Reducing, Filamentous Desulfonema limicola and Desulfonema magnum.</title>
        <authorList>
            <person name="Schnaars V."/>
            <person name="Wohlbrand L."/>
            <person name="Scheve S."/>
            <person name="Hinrichs C."/>
            <person name="Reinhardt R."/>
            <person name="Rabus R."/>
        </authorList>
    </citation>
    <scope>NUCLEOTIDE SEQUENCE</scope>
    <source>
        <strain evidence="5">4be13</strain>
    </source>
</reference>
<proteinExistence type="predicted"/>
<dbReference type="Gene3D" id="2.180.10.10">
    <property type="entry name" value="RHS repeat-associated core"/>
    <property type="match status" value="1"/>
</dbReference>
<dbReference type="InterPro" id="IPR056823">
    <property type="entry name" value="TEN-like_YD-shell"/>
</dbReference>
<dbReference type="KEGG" id="dmm:dnm_001380"/>
<accession>A0A975BFJ9</accession>
<sequence length="428" mass="46055">MTRTFSGYGETDAESSSVNGTGLFSWSAVRDDNGRITQKTETFGDGTTATYVYDYDTVGRLLTVTKDGAVAESYQYDTRPYGIRTYQEVNDVTKSLSYNDEDNLLTAGGVSYQHDDDGFLVSRTQETDVTTYDYSLRGELLSVTLPDSTVIEYVHGPLGRRIAKKVGGTVTEKYLWQGLTRLLAVYNTDDTLKIRFEYADARMPVAMTKDGVTYYLAYDQVGSLKAVSDSSGNVMLKRECDSFGNILDEEGTPPFEIPFGFAGGLHDSDTGLVRFGHRDYDPGTGRWTAKDPILFAGGDTDLYGYCLNDPVNWNDPSGLELSSGENAAIAIVGAITATVASGIGTPAAGAVAGGFVGFFGTLILGGDIQDAINNLAGGALTGMTGGLYGQLIEVAGWGMGRRILWSGWGYGFDLIVYGCDPVWPKPCP</sequence>
<evidence type="ECO:0000256" key="3">
    <source>
        <dbReference type="ARBA" id="ARBA00023157"/>
    </source>
</evidence>
<dbReference type="AlphaFoldDB" id="A0A975BFJ9"/>
<dbReference type="Pfam" id="PF25023">
    <property type="entry name" value="TEN_YD-shell"/>
    <property type="match status" value="1"/>
</dbReference>
<name>A0A975BFJ9_9BACT</name>
<evidence type="ECO:0000256" key="2">
    <source>
        <dbReference type="ARBA" id="ARBA00022737"/>
    </source>
</evidence>
<gene>
    <name evidence="5" type="ORF">dnm_001380</name>
</gene>
<dbReference type="InterPro" id="IPR051216">
    <property type="entry name" value="Teneurin"/>
</dbReference>
<dbReference type="Proteomes" id="UP000663722">
    <property type="component" value="Chromosome"/>
</dbReference>
<organism evidence="5 6">
    <name type="scientific">Desulfonema magnum</name>
    <dbReference type="NCBI Taxonomy" id="45655"/>
    <lineage>
        <taxon>Bacteria</taxon>
        <taxon>Pseudomonadati</taxon>
        <taxon>Thermodesulfobacteriota</taxon>
        <taxon>Desulfobacteria</taxon>
        <taxon>Desulfobacterales</taxon>
        <taxon>Desulfococcaceae</taxon>
        <taxon>Desulfonema</taxon>
    </lineage>
</organism>
<evidence type="ECO:0000256" key="1">
    <source>
        <dbReference type="ARBA" id="ARBA00022536"/>
    </source>
</evidence>
<evidence type="ECO:0000313" key="5">
    <source>
        <dbReference type="EMBL" id="QTA84145.1"/>
    </source>
</evidence>
<keyword evidence="1" id="KW-0245">EGF-like domain</keyword>
<keyword evidence="3" id="KW-1015">Disulfide bond</keyword>
<keyword evidence="2" id="KW-0677">Repeat</keyword>
<feature type="domain" description="Teneurin-like YD-shell" evidence="4">
    <location>
        <begin position="1"/>
        <end position="291"/>
    </location>
</feature>
<evidence type="ECO:0000313" key="6">
    <source>
        <dbReference type="Proteomes" id="UP000663722"/>
    </source>
</evidence>
<evidence type="ECO:0000259" key="4">
    <source>
        <dbReference type="Pfam" id="PF25023"/>
    </source>
</evidence>
<dbReference type="NCBIfam" id="TIGR03696">
    <property type="entry name" value="Rhs_assc_core"/>
    <property type="match status" value="1"/>
</dbReference>
<dbReference type="RefSeq" id="WP_246556155.1">
    <property type="nucleotide sequence ID" value="NZ_CP061800.1"/>
</dbReference>
<dbReference type="EMBL" id="CP061800">
    <property type="protein sequence ID" value="QTA84145.1"/>
    <property type="molecule type" value="Genomic_DNA"/>
</dbReference>
<keyword evidence="6" id="KW-1185">Reference proteome</keyword>
<dbReference type="PANTHER" id="PTHR11219">
    <property type="entry name" value="TENEURIN AND N-ACETYLGLUCOSAMINE-1-PHOSPHODIESTER ALPHA-N-ACETYLGLUCOSAMINIDASE"/>
    <property type="match status" value="1"/>
</dbReference>